<dbReference type="KEGG" id="samb:SAM23877_3262"/>
<evidence type="ECO:0000313" key="5">
    <source>
        <dbReference type="Proteomes" id="UP000061018"/>
    </source>
</evidence>
<dbReference type="AlphaFoldDB" id="A0A0K2ATH7"/>
<dbReference type="Pfam" id="PF10088">
    <property type="entry name" value="DUF2326"/>
    <property type="match status" value="1"/>
</dbReference>
<keyword evidence="1" id="KW-0175">Coiled coil</keyword>
<evidence type="ECO:0000313" key="4">
    <source>
        <dbReference type="EMBL" id="AKZ56309.1"/>
    </source>
</evidence>
<feature type="coiled-coil region" evidence="1">
    <location>
        <begin position="224"/>
        <end position="274"/>
    </location>
</feature>
<dbReference type="RefSeq" id="WP_079030224.1">
    <property type="nucleotide sequence ID" value="NZ_CP012382.1"/>
</dbReference>
<name>A0A0K2ATH7_STRA7</name>
<feature type="coiled-coil region" evidence="1">
    <location>
        <begin position="378"/>
        <end position="437"/>
    </location>
</feature>
<evidence type="ECO:0000259" key="3">
    <source>
        <dbReference type="Pfam" id="PF20275"/>
    </source>
</evidence>
<sequence length="580" mass="65404">MLRQLSADDPRFKTASFTSGMNLIVAEKRTSSTETDSRNSAGKSSLIELIHFLLGARVDKRSLVSDRHLRSVNFHLKMDWPSNGVLTVGRRASRPNFVQLDPDIRPGRQEEMFALGGPAEVTLDEWNKLIEKDLFGVRADASGVSGRTMLSFLMRRASAHGFNQATESFSKQRKADAATNLAYLLGLDYELADGYRKLSAQKATRTQLRKAVNDPVWGRIVGSTADLRGQITLAEAQLRRLEDQIADFQVVPEYERVKQEADALARRIKQLAQDDTIDQSNLEELQQAVTEASDVTVDYMESAYRELGILLGDQVRRRFDDVQTFHQSVVRNRRVFLEAEIESLTSRLTERRDERARLGEQQAQLLRMLNEGGALEALTALQQALAREQANVEALRHRYEAAQALEASARQITAQRLQQQQAVATDLNERREQQAEATLLFSRFARELYGEREAYLRIEAGRENLQITPYIRSDNSRGIGNMVIFCFDLALSVLAHRHGRGPDFLVHDSHLFDGVDERQLVKAFALAAEVSAEEGMQYIATINSDDLAKAVRLGFNDAPFVREPRLTDDLEDGGLFGFRF</sequence>
<evidence type="ECO:0000256" key="1">
    <source>
        <dbReference type="SAM" id="Coils"/>
    </source>
</evidence>
<dbReference type="Gene3D" id="3.40.50.300">
    <property type="entry name" value="P-loop containing nucleotide triphosphate hydrolases"/>
    <property type="match status" value="1"/>
</dbReference>
<dbReference type="EMBL" id="CP012382">
    <property type="protein sequence ID" value="AKZ56309.1"/>
    <property type="molecule type" value="Genomic_DNA"/>
</dbReference>
<feature type="domain" description="ABC-three component systems C-terminal" evidence="3">
    <location>
        <begin position="280"/>
        <end position="406"/>
    </location>
</feature>
<accession>A0A0K2ATH7</accession>
<dbReference type="Proteomes" id="UP000061018">
    <property type="component" value="Chromosome"/>
</dbReference>
<dbReference type="Pfam" id="PF20275">
    <property type="entry name" value="CTD10"/>
    <property type="match status" value="1"/>
</dbReference>
<reference evidence="5" key="1">
    <citation type="journal article" date="2015" name="J. Biotechnol.">
        <title>Complete genome sequence of Streptomyces ambofaciens ATCC 23877, the spiramycin producer.</title>
        <authorList>
            <person name="Thibessard A."/>
            <person name="Haas D."/>
            <person name="Gerbaud C."/>
            <person name="Aigle B."/>
            <person name="Lautru S."/>
            <person name="Pernodet J.L."/>
            <person name="Leblond P."/>
        </authorList>
    </citation>
    <scope>NUCLEOTIDE SEQUENCE [LARGE SCALE GENOMIC DNA]</scope>
    <source>
        <strain evidence="5">ATCC 23877 / 3486 / DSM 40053 / JCM 4204 / NBRC 12836 / NRRL B-2516</strain>
    </source>
</reference>
<dbReference type="InterPro" id="IPR018760">
    <property type="entry name" value="DUF2326"/>
</dbReference>
<dbReference type="InterPro" id="IPR046919">
    <property type="entry name" value="ABC-3C_CTD10"/>
</dbReference>
<organism evidence="4 5">
    <name type="scientific">Streptomyces ambofaciens (strain ATCC 23877 / 3486 / DSM 40053 / JCM 4204 / NBRC 12836 / NRRL B-2516)</name>
    <dbReference type="NCBI Taxonomy" id="278992"/>
    <lineage>
        <taxon>Bacteria</taxon>
        <taxon>Bacillati</taxon>
        <taxon>Actinomycetota</taxon>
        <taxon>Actinomycetes</taxon>
        <taxon>Kitasatosporales</taxon>
        <taxon>Streptomycetaceae</taxon>
        <taxon>Streptomyces</taxon>
    </lineage>
</organism>
<proteinExistence type="predicted"/>
<dbReference type="InterPro" id="IPR027417">
    <property type="entry name" value="P-loop_NTPase"/>
</dbReference>
<protein>
    <submittedName>
        <fullName evidence="4">Uncharacterized protein</fullName>
    </submittedName>
</protein>
<gene>
    <name evidence="4" type="ORF">SAM23877_3262</name>
</gene>
<feature type="domain" description="DUF2326" evidence="2">
    <location>
        <begin position="445"/>
        <end position="580"/>
    </location>
</feature>
<evidence type="ECO:0000259" key="2">
    <source>
        <dbReference type="Pfam" id="PF10088"/>
    </source>
</evidence>